<dbReference type="InterPro" id="IPR036291">
    <property type="entry name" value="NAD(P)-bd_dom_sf"/>
</dbReference>
<proteinExistence type="predicted"/>
<dbReference type="STRING" id="1423801.FD50_GL000560"/>
<evidence type="ECO:0008006" key="4">
    <source>
        <dbReference type="Google" id="ProtNLM"/>
    </source>
</evidence>
<dbReference type="GeneID" id="98307992"/>
<comment type="caution">
    <text evidence="2">The sequence shown here is derived from an EMBL/GenBank/DDBJ whole genome shotgun (WGS) entry which is preliminary data.</text>
</comment>
<dbReference type="Proteomes" id="UP000051166">
    <property type="component" value="Unassembled WGS sequence"/>
</dbReference>
<feature type="transmembrane region" description="Helical" evidence="1">
    <location>
        <begin position="293"/>
        <end position="314"/>
    </location>
</feature>
<evidence type="ECO:0000313" key="3">
    <source>
        <dbReference type="Proteomes" id="UP000051166"/>
    </source>
</evidence>
<dbReference type="PATRIC" id="fig|1423801.4.peg.569"/>
<keyword evidence="1" id="KW-1133">Transmembrane helix</keyword>
<feature type="transmembrane region" description="Helical" evidence="1">
    <location>
        <begin position="373"/>
        <end position="389"/>
    </location>
</feature>
<evidence type="ECO:0000313" key="2">
    <source>
        <dbReference type="EMBL" id="KRL98751.1"/>
    </source>
</evidence>
<dbReference type="Gene3D" id="3.40.50.720">
    <property type="entry name" value="NAD(P)-binding Rossmann-like Domain"/>
    <property type="match status" value="1"/>
</dbReference>
<keyword evidence="1" id="KW-0812">Transmembrane</keyword>
<protein>
    <recommendedName>
        <fullName evidence="4">Nucleoside-diphosphate-sugar epimerase</fullName>
    </recommendedName>
</protein>
<dbReference type="RefSeq" id="WP_056960703.1">
    <property type="nucleotide sequence ID" value="NZ_AZFQ01000036.1"/>
</dbReference>
<organism evidence="2 3">
    <name type="scientific">Liquorilactobacillus satsumensis DSM 16230 = JCM 12392</name>
    <dbReference type="NCBI Taxonomy" id="1423801"/>
    <lineage>
        <taxon>Bacteria</taxon>
        <taxon>Bacillati</taxon>
        <taxon>Bacillota</taxon>
        <taxon>Bacilli</taxon>
        <taxon>Lactobacillales</taxon>
        <taxon>Lactobacillaceae</taxon>
        <taxon>Liquorilactobacillus</taxon>
    </lineage>
</organism>
<dbReference type="EMBL" id="AZFQ01000036">
    <property type="protein sequence ID" value="KRL98751.1"/>
    <property type="molecule type" value="Genomic_DNA"/>
</dbReference>
<dbReference type="SUPFAM" id="SSF51735">
    <property type="entry name" value="NAD(P)-binding Rossmann-fold domains"/>
    <property type="match status" value="1"/>
</dbReference>
<name>A0A0R1UZI9_9LACO</name>
<gene>
    <name evidence="2" type="ORF">FD50_GL000560</name>
</gene>
<keyword evidence="1" id="KW-0472">Membrane</keyword>
<reference evidence="2 3" key="1">
    <citation type="journal article" date="2015" name="Genome Announc.">
        <title>Expanding the biotechnology potential of lactobacilli through comparative genomics of 213 strains and associated genera.</title>
        <authorList>
            <person name="Sun Z."/>
            <person name="Harris H.M."/>
            <person name="McCann A."/>
            <person name="Guo C."/>
            <person name="Argimon S."/>
            <person name="Zhang W."/>
            <person name="Yang X."/>
            <person name="Jeffery I.B."/>
            <person name="Cooney J.C."/>
            <person name="Kagawa T.F."/>
            <person name="Liu W."/>
            <person name="Song Y."/>
            <person name="Salvetti E."/>
            <person name="Wrobel A."/>
            <person name="Rasinkangas P."/>
            <person name="Parkhill J."/>
            <person name="Rea M.C."/>
            <person name="O'Sullivan O."/>
            <person name="Ritari J."/>
            <person name="Douillard F.P."/>
            <person name="Paul Ross R."/>
            <person name="Yang R."/>
            <person name="Briner A.E."/>
            <person name="Felis G.E."/>
            <person name="de Vos W.M."/>
            <person name="Barrangou R."/>
            <person name="Klaenhammer T.R."/>
            <person name="Caufield P.W."/>
            <person name="Cui Y."/>
            <person name="Zhang H."/>
            <person name="O'Toole P.W."/>
        </authorList>
    </citation>
    <scope>NUCLEOTIDE SEQUENCE [LARGE SCALE GENOMIC DNA]</scope>
    <source>
        <strain evidence="2 3">DSM 16230</strain>
    </source>
</reference>
<keyword evidence="3" id="KW-1185">Reference proteome</keyword>
<dbReference type="OrthoDB" id="3237876at2"/>
<evidence type="ECO:0000256" key="1">
    <source>
        <dbReference type="SAM" id="Phobius"/>
    </source>
</evidence>
<dbReference type="AlphaFoldDB" id="A0A0R1UZI9"/>
<feature type="transmembrane region" description="Helical" evidence="1">
    <location>
        <begin position="326"/>
        <end position="353"/>
    </location>
</feature>
<sequence length="699" mass="80397">MRVLLAGNTGYLTKKMIGELFPKCDVLIIGDPLVETSFDKKITAISKNYEQLTDIVELQYFDKIVYFSAFLTFTGRVQHEVEEMSSLLEYCEQNKETQLLYITKPSTLGKDKRNEELILRQLADLCAYYATEKGVDVKVIKSPFLYSAEKSNDFLYKLFQSAAAQKSFRIAASRRQSLSFIAPEDLCKLIRKVCDSWEKGFEILNIPQQNELDWDQLEDEIPQSKLIFTEDSTTATKLEQLTDSQLGDRYNWKQEIKLNEKLPELYRKYRKNISSVGAWERINNILFKKHHKLIAVLEVLAAFGICILLNKLASNNSEFKLIDIKLLYVVIVGTIYGIDLGLVAAGLASGLLVYSFVISGTNWLMLFYDPSNWLPFIGYFIIGAICGYLQNKNKDRLNFWEKENKLVQEKYSFVQQLYGEELRETKELRKQILGSKNSFGKIFEVTQKLDSVEPSQIFNKAIKVLEELLENKTISIYKVEKNEAFARLQVASSAILKEQPFSLALADYGEIIATVKRGEVWVNNNLDKRFPMYVTGISQDARLLLLITVSHVDYTQMTLYYQNLFKVLCGLVQSAVLKALFYKETVYNKLHYEQTKILKEQAFINELKIAKKSKEEQNSLYELLKIDVKNMTELKTAYSKLEGLIRENDLFGIFDDGSFYLLLTQISPKNVPLVLQRFSKAGIKSQVVSENEEEKLCGL</sequence>
<accession>A0A0R1UZI9</accession>